<name>A0A3M0D7H2_9PROT</name>
<dbReference type="GO" id="GO:0003677">
    <property type="term" value="F:DNA binding"/>
    <property type="evidence" value="ECO:0007669"/>
    <property type="project" value="InterPro"/>
</dbReference>
<dbReference type="PANTHER" id="PTHR43133:SF63">
    <property type="entry name" value="RNA POLYMERASE SIGMA FACTOR FECI-RELATED"/>
    <property type="match status" value="1"/>
</dbReference>
<dbReference type="Pfam" id="PF08281">
    <property type="entry name" value="Sigma70_r4_2"/>
    <property type="match status" value="1"/>
</dbReference>
<evidence type="ECO:0000259" key="5">
    <source>
        <dbReference type="Pfam" id="PF08281"/>
    </source>
</evidence>
<dbReference type="GO" id="GO:0016987">
    <property type="term" value="F:sigma factor activity"/>
    <property type="evidence" value="ECO:0007669"/>
    <property type="project" value="UniProtKB-KW"/>
</dbReference>
<comment type="caution">
    <text evidence="6">The sequence shown here is derived from an EMBL/GenBank/DDBJ whole genome shotgun (WGS) entry which is preliminary data.</text>
</comment>
<dbReference type="GO" id="GO:0006352">
    <property type="term" value="P:DNA-templated transcription initiation"/>
    <property type="evidence" value="ECO:0007669"/>
    <property type="project" value="InterPro"/>
</dbReference>
<comment type="similarity">
    <text evidence="1">Belongs to the sigma-70 factor family. ECF subfamily.</text>
</comment>
<dbReference type="InterPro" id="IPR013249">
    <property type="entry name" value="RNA_pol_sigma70_r4_t2"/>
</dbReference>
<dbReference type="PANTHER" id="PTHR43133">
    <property type="entry name" value="RNA POLYMERASE ECF-TYPE SIGMA FACTO"/>
    <property type="match status" value="1"/>
</dbReference>
<dbReference type="OrthoDB" id="9794372at2"/>
<gene>
    <name evidence="6" type="ORF">BXY39_0705</name>
</gene>
<feature type="domain" description="RNA polymerase sigma factor 70 region 4 type 2" evidence="5">
    <location>
        <begin position="131"/>
        <end position="179"/>
    </location>
</feature>
<keyword evidence="4" id="KW-0804">Transcription</keyword>
<dbReference type="Gene3D" id="1.10.10.10">
    <property type="entry name" value="Winged helix-like DNA-binding domain superfamily/Winged helix DNA-binding domain"/>
    <property type="match status" value="1"/>
</dbReference>
<dbReference type="InParanoid" id="A0A3M0D7H2"/>
<proteinExistence type="inferred from homology"/>
<evidence type="ECO:0000313" key="7">
    <source>
        <dbReference type="Proteomes" id="UP000271227"/>
    </source>
</evidence>
<dbReference type="RefSeq" id="WP_121937401.1">
    <property type="nucleotide sequence ID" value="NZ_REFR01000009.1"/>
</dbReference>
<dbReference type="InterPro" id="IPR036388">
    <property type="entry name" value="WH-like_DNA-bd_sf"/>
</dbReference>
<dbReference type="InterPro" id="IPR013325">
    <property type="entry name" value="RNA_pol_sigma_r2"/>
</dbReference>
<dbReference type="Proteomes" id="UP000271227">
    <property type="component" value="Unassembled WGS sequence"/>
</dbReference>
<dbReference type="InterPro" id="IPR039425">
    <property type="entry name" value="RNA_pol_sigma-70-like"/>
</dbReference>
<protein>
    <submittedName>
        <fullName evidence="6">RNA polymerase sigma-70 factor (ECF subfamily)</fullName>
    </submittedName>
</protein>
<dbReference type="InterPro" id="IPR014284">
    <property type="entry name" value="RNA_pol_sigma-70_dom"/>
</dbReference>
<accession>A0A3M0D7H2</accession>
<dbReference type="Gene3D" id="1.10.1740.10">
    <property type="match status" value="1"/>
</dbReference>
<keyword evidence="2" id="KW-0805">Transcription regulation</keyword>
<evidence type="ECO:0000256" key="2">
    <source>
        <dbReference type="ARBA" id="ARBA00023015"/>
    </source>
</evidence>
<dbReference type="InterPro" id="IPR013324">
    <property type="entry name" value="RNA_pol_sigma_r3/r4-like"/>
</dbReference>
<dbReference type="EMBL" id="REFR01000009">
    <property type="protein sequence ID" value="RMB12213.1"/>
    <property type="molecule type" value="Genomic_DNA"/>
</dbReference>
<dbReference type="SUPFAM" id="SSF88946">
    <property type="entry name" value="Sigma2 domain of RNA polymerase sigma factors"/>
    <property type="match status" value="1"/>
</dbReference>
<dbReference type="SUPFAM" id="SSF88659">
    <property type="entry name" value="Sigma3 and sigma4 domains of RNA polymerase sigma factors"/>
    <property type="match status" value="1"/>
</dbReference>
<keyword evidence="7" id="KW-1185">Reference proteome</keyword>
<evidence type="ECO:0000256" key="4">
    <source>
        <dbReference type="ARBA" id="ARBA00023163"/>
    </source>
</evidence>
<keyword evidence="3" id="KW-0731">Sigma factor</keyword>
<sequence length="192" mass="21864">MTQIPKKIKAGDSEGKALALPMGQDQSFAAFYEQVAEELVKGLKKRFGNGPPEPQDLAHEAFRRVFEYPGFSDVDNKRAFLWRTALNLAAIERRKMDVRTRKEPDVLDTFFSDKGDIPTPESILCMREQLGAIRVLVEAMPTRRRLVLLMRRVEGLTQKDIARRLGISRSSVIKHLARADQQLNELLLSDED</sequence>
<reference evidence="6 7" key="1">
    <citation type="submission" date="2018-10" db="EMBL/GenBank/DDBJ databases">
        <title>Genomic Encyclopedia of Archaeal and Bacterial Type Strains, Phase II (KMG-II): from individual species to whole genera.</title>
        <authorList>
            <person name="Goeker M."/>
        </authorList>
    </citation>
    <scope>NUCLEOTIDE SEQUENCE [LARGE SCALE GENOMIC DNA]</scope>
    <source>
        <strain evidence="6 7">DSM 25217</strain>
    </source>
</reference>
<organism evidence="6 7">
    <name type="scientific">Eilatimonas milleporae</name>
    <dbReference type="NCBI Taxonomy" id="911205"/>
    <lineage>
        <taxon>Bacteria</taxon>
        <taxon>Pseudomonadati</taxon>
        <taxon>Pseudomonadota</taxon>
        <taxon>Alphaproteobacteria</taxon>
        <taxon>Kordiimonadales</taxon>
        <taxon>Kordiimonadaceae</taxon>
        <taxon>Eilatimonas</taxon>
    </lineage>
</organism>
<evidence type="ECO:0000256" key="3">
    <source>
        <dbReference type="ARBA" id="ARBA00023082"/>
    </source>
</evidence>
<dbReference type="NCBIfam" id="TIGR02937">
    <property type="entry name" value="sigma70-ECF"/>
    <property type="match status" value="1"/>
</dbReference>
<evidence type="ECO:0000256" key="1">
    <source>
        <dbReference type="ARBA" id="ARBA00010641"/>
    </source>
</evidence>
<evidence type="ECO:0000313" key="6">
    <source>
        <dbReference type="EMBL" id="RMB12213.1"/>
    </source>
</evidence>
<dbReference type="AlphaFoldDB" id="A0A3M0D7H2"/>